<dbReference type="GO" id="GO:0008757">
    <property type="term" value="F:S-adenosylmethionine-dependent methyltransferase activity"/>
    <property type="evidence" value="ECO:0007669"/>
    <property type="project" value="InterPro"/>
</dbReference>
<dbReference type="CDD" id="cd02440">
    <property type="entry name" value="AdoMet_MTases"/>
    <property type="match status" value="1"/>
</dbReference>
<sequence>MSRYFDNDPSLPHEDCSYSFEIASRRFTISSDSGVFSKGGLDDGSRLLLETIVKTDLGTNILDLGCGIGPIGLVLACFDPKRHVVLADVNLRALQKAKENAAALGVESQVEVVESDVYSSLEKQTFSTIVTNPPIRAGKKVTYAMYAGALSHLNEGGRLILVIRKQQGASSCKAYLESLYSKVELAAQKKGYRILIATK</sequence>
<keyword evidence="2" id="KW-0808">Transferase</keyword>
<dbReference type="InterPro" id="IPR029063">
    <property type="entry name" value="SAM-dependent_MTases_sf"/>
</dbReference>
<dbReference type="PANTHER" id="PTHR47816:SF4">
    <property type="entry name" value="RIBOSOMAL RNA SMALL SUBUNIT METHYLTRANSFERASE C"/>
    <property type="match status" value="1"/>
</dbReference>
<dbReference type="Pfam" id="PF05175">
    <property type="entry name" value="MTS"/>
    <property type="match status" value="1"/>
</dbReference>
<evidence type="ECO:0000313" key="4">
    <source>
        <dbReference type="EMBL" id="HIU45078.1"/>
    </source>
</evidence>
<feature type="domain" description="Methyltransferase small" evidence="3">
    <location>
        <begin position="27"/>
        <end position="195"/>
    </location>
</feature>
<evidence type="ECO:0000256" key="2">
    <source>
        <dbReference type="ARBA" id="ARBA00022679"/>
    </source>
</evidence>
<dbReference type="InterPro" id="IPR007848">
    <property type="entry name" value="Small_mtfrase_dom"/>
</dbReference>
<dbReference type="AlphaFoldDB" id="A0A9D1LNF8"/>
<evidence type="ECO:0000259" key="3">
    <source>
        <dbReference type="Pfam" id="PF05175"/>
    </source>
</evidence>
<gene>
    <name evidence="4" type="ORF">IAC52_02135</name>
</gene>
<dbReference type="InterPro" id="IPR046977">
    <property type="entry name" value="RsmC/RlmG"/>
</dbReference>
<dbReference type="EMBL" id="DVMV01000014">
    <property type="protein sequence ID" value="HIU45078.1"/>
    <property type="molecule type" value="Genomic_DNA"/>
</dbReference>
<comment type="caution">
    <text evidence="4">The sequence shown here is derived from an EMBL/GenBank/DDBJ whole genome shotgun (WGS) entry which is preliminary data.</text>
</comment>
<reference evidence="4" key="2">
    <citation type="journal article" date="2021" name="PeerJ">
        <title>Extensive microbial diversity within the chicken gut microbiome revealed by metagenomics and culture.</title>
        <authorList>
            <person name="Gilroy R."/>
            <person name="Ravi A."/>
            <person name="Getino M."/>
            <person name="Pursley I."/>
            <person name="Horton D.L."/>
            <person name="Alikhan N.F."/>
            <person name="Baker D."/>
            <person name="Gharbi K."/>
            <person name="Hall N."/>
            <person name="Watson M."/>
            <person name="Adriaenssens E.M."/>
            <person name="Foster-Nyarko E."/>
            <person name="Jarju S."/>
            <person name="Secka A."/>
            <person name="Antonio M."/>
            <person name="Oren A."/>
            <person name="Chaudhuri R.R."/>
            <person name="La Ragione R."/>
            <person name="Hildebrand F."/>
            <person name="Pallen M.J."/>
        </authorList>
    </citation>
    <scope>NUCLEOTIDE SEQUENCE</scope>
    <source>
        <strain evidence="4">ChiGjej1B1-22543</strain>
    </source>
</reference>
<keyword evidence="1 4" id="KW-0489">Methyltransferase</keyword>
<dbReference type="Gene3D" id="3.40.50.150">
    <property type="entry name" value="Vaccinia Virus protein VP39"/>
    <property type="match status" value="1"/>
</dbReference>
<dbReference type="GO" id="GO:0032259">
    <property type="term" value="P:methylation"/>
    <property type="evidence" value="ECO:0007669"/>
    <property type="project" value="UniProtKB-KW"/>
</dbReference>
<reference evidence="4" key="1">
    <citation type="submission" date="2020-10" db="EMBL/GenBank/DDBJ databases">
        <authorList>
            <person name="Gilroy R."/>
        </authorList>
    </citation>
    <scope>NUCLEOTIDE SEQUENCE</scope>
    <source>
        <strain evidence="4">ChiGjej1B1-22543</strain>
    </source>
</reference>
<protein>
    <submittedName>
        <fullName evidence="4">Class I SAM-dependent methyltransferase</fullName>
    </submittedName>
</protein>
<dbReference type="PANTHER" id="PTHR47816">
    <property type="entry name" value="RIBOSOMAL RNA SMALL SUBUNIT METHYLTRANSFERASE C"/>
    <property type="match status" value="1"/>
</dbReference>
<organism evidence="4 5">
    <name type="scientific">Candidatus Alloenteromonas pullicola</name>
    <dbReference type="NCBI Taxonomy" id="2840784"/>
    <lineage>
        <taxon>Bacteria</taxon>
        <taxon>Bacillati</taxon>
        <taxon>Bacillota</taxon>
        <taxon>Bacillota incertae sedis</taxon>
        <taxon>Candidatus Alloenteromonas</taxon>
    </lineage>
</organism>
<evidence type="ECO:0000256" key="1">
    <source>
        <dbReference type="ARBA" id="ARBA00022603"/>
    </source>
</evidence>
<proteinExistence type="predicted"/>
<accession>A0A9D1LNF8</accession>
<evidence type="ECO:0000313" key="5">
    <source>
        <dbReference type="Proteomes" id="UP000824070"/>
    </source>
</evidence>
<name>A0A9D1LNF8_9FIRM</name>
<dbReference type="Proteomes" id="UP000824070">
    <property type="component" value="Unassembled WGS sequence"/>
</dbReference>
<dbReference type="SUPFAM" id="SSF53335">
    <property type="entry name" value="S-adenosyl-L-methionine-dependent methyltransferases"/>
    <property type="match status" value="1"/>
</dbReference>